<keyword evidence="9" id="KW-0234">DNA repair</keyword>
<keyword evidence="7" id="KW-0862">Zinc</keyword>
<dbReference type="Gene3D" id="3.20.190.10">
    <property type="entry name" value="MutM-like, N-terminal"/>
    <property type="match status" value="1"/>
</dbReference>
<dbReference type="Gene3D" id="1.10.8.50">
    <property type="match status" value="1"/>
</dbReference>
<dbReference type="AlphaFoldDB" id="A0A1G8XXG5"/>
<evidence type="ECO:0000259" key="14">
    <source>
        <dbReference type="PROSITE" id="PS51066"/>
    </source>
</evidence>
<dbReference type="SMART" id="SM01232">
    <property type="entry name" value="H2TH"/>
    <property type="match status" value="1"/>
</dbReference>
<dbReference type="GO" id="GO:0034039">
    <property type="term" value="F:8-oxo-7,8-dihydroguanine DNA N-glycosylase activity"/>
    <property type="evidence" value="ECO:0007669"/>
    <property type="project" value="TreeGrafter"/>
</dbReference>
<evidence type="ECO:0000256" key="4">
    <source>
        <dbReference type="ARBA" id="ARBA00022763"/>
    </source>
</evidence>
<dbReference type="PANTHER" id="PTHR22993">
    <property type="entry name" value="FORMAMIDOPYRIMIDINE-DNA GLYCOSYLASE"/>
    <property type="match status" value="1"/>
</dbReference>
<dbReference type="GO" id="GO:0006284">
    <property type="term" value="P:base-excision repair"/>
    <property type="evidence" value="ECO:0007669"/>
    <property type="project" value="InterPro"/>
</dbReference>
<evidence type="ECO:0000256" key="11">
    <source>
        <dbReference type="ARBA" id="ARBA00023268"/>
    </source>
</evidence>
<evidence type="ECO:0000313" key="17">
    <source>
        <dbReference type="Proteomes" id="UP000182130"/>
    </source>
</evidence>
<dbReference type="Pfam" id="PF01149">
    <property type="entry name" value="Fapy_DNA_glyco"/>
    <property type="match status" value="1"/>
</dbReference>
<evidence type="ECO:0000256" key="3">
    <source>
        <dbReference type="ARBA" id="ARBA00022723"/>
    </source>
</evidence>
<keyword evidence="3" id="KW-0479">Metal-binding</keyword>
<evidence type="ECO:0000256" key="10">
    <source>
        <dbReference type="ARBA" id="ARBA00023239"/>
    </source>
</evidence>
<keyword evidence="17" id="KW-1185">Reference proteome</keyword>
<dbReference type="SUPFAM" id="SSF81624">
    <property type="entry name" value="N-terminal domain of MutM-like DNA repair proteins"/>
    <property type="match status" value="1"/>
</dbReference>
<keyword evidence="8" id="KW-0238">DNA-binding</keyword>
<sequence length="302" mass="32269">MWHSKAMPELPEVAGLRAFLDAKLRGTVLAKVQITSFAVLKTADPPYAVLEGRTVDGVRRFGKFLCLDLDGVHFVFHLAKAGWLRFTEDPSPAPLRPGAGPIAARLAFSARRTESSDGGGFLMGFDLTEAGSKKSLAVYVVRDPQEVAGIASLGPDPLAPEFTREVFDGILSAAQQIKGLLRSQSVVAGIGNAYSDEILHAARISPFAIAKTLDGDSRDRLFAAIGGILGQAVESAVGKAPGELKDSKRTTMRVHGRTGQQCPVCGDTVREVSFADTALQYCPGCQTNGKILADRRTSRFLK</sequence>
<dbReference type="EMBL" id="FNEI01000021">
    <property type="protein sequence ID" value="SDJ95157.1"/>
    <property type="molecule type" value="Genomic_DNA"/>
</dbReference>
<dbReference type="InterPro" id="IPR035937">
    <property type="entry name" value="FPG_N"/>
</dbReference>
<keyword evidence="4" id="KW-0227">DNA damage</keyword>
<dbReference type="Pfam" id="PF06831">
    <property type="entry name" value="H2TH"/>
    <property type="match status" value="1"/>
</dbReference>
<keyword evidence="12" id="KW-0326">Glycosidase</keyword>
<reference evidence="17" key="1">
    <citation type="submission" date="2016-10" db="EMBL/GenBank/DDBJ databases">
        <authorList>
            <person name="Varghese N."/>
            <person name="Submissions S."/>
        </authorList>
    </citation>
    <scope>NUCLEOTIDE SEQUENCE [LARGE SCALE GENOMIC DNA]</scope>
    <source>
        <strain evidence="17">CGMCC 1.10783</strain>
    </source>
</reference>
<dbReference type="InterPro" id="IPR015886">
    <property type="entry name" value="H2TH_FPG"/>
</dbReference>
<dbReference type="SUPFAM" id="SSF46946">
    <property type="entry name" value="S13-like H2TH domain"/>
    <property type="match status" value="1"/>
</dbReference>
<keyword evidence="11" id="KW-0511">Multifunctional enzyme</keyword>
<proteinExistence type="inferred from homology"/>
<keyword evidence="5 13" id="KW-0863">Zinc-finger</keyword>
<dbReference type="PANTHER" id="PTHR22993:SF9">
    <property type="entry name" value="FORMAMIDOPYRIMIDINE-DNA GLYCOSYLASE"/>
    <property type="match status" value="1"/>
</dbReference>
<dbReference type="InterPro" id="IPR000214">
    <property type="entry name" value="Znf_DNA_glyclase/AP_lyase"/>
</dbReference>
<dbReference type="InterPro" id="IPR012319">
    <property type="entry name" value="FPG_cat"/>
</dbReference>
<name>A0A1G8XXG5_9MICC</name>
<dbReference type="SMART" id="SM00898">
    <property type="entry name" value="Fapy_DNA_glyco"/>
    <property type="match status" value="1"/>
</dbReference>
<protein>
    <submittedName>
        <fullName evidence="16">Formamidopyrimidine-DNA glycosylase</fullName>
    </submittedName>
</protein>
<evidence type="ECO:0000256" key="6">
    <source>
        <dbReference type="ARBA" id="ARBA00022801"/>
    </source>
</evidence>
<feature type="domain" description="FPG-type" evidence="14">
    <location>
        <begin position="253"/>
        <end position="287"/>
    </location>
</feature>
<dbReference type="PROSITE" id="PS51066">
    <property type="entry name" value="ZF_FPG_2"/>
    <property type="match status" value="1"/>
</dbReference>
<evidence type="ECO:0000256" key="8">
    <source>
        <dbReference type="ARBA" id="ARBA00023125"/>
    </source>
</evidence>
<dbReference type="GO" id="GO:0003684">
    <property type="term" value="F:damaged DNA binding"/>
    <property type="evidence" value="ECO:0007669"/>
    <property type="project" value="InterPro"/>
</dbReference>
<evidence type="ECO:0000256" key="1">
    <source>
        <dbReference type="ARBA" id="ARBA00001668"/>
    </source>
</evidence>
<keyword evidence="10" id="KW-0456">Lyase</keyword>
<evidence type="ECO:0000256" key="5">
    <source>
        <dbReference type="ARBA" id="ARBA00022771"/>
    </source>
</evidence>
<dbReference type="Proteomes" id="UP000182130">
    <property type="component" value="Unassembled WGS sequence"/>
</dbReference>
<gene>
    <name evidence="16" type="ORF">SAMN05216555_12120</name>
</gene>
<dbReference type="GO" id="GO:0003906">
    <property type="term" value="F:DNA-(apurinic or apyrimidinic site) endonuclease activity"/>
    <property type="evidence" value="ECO:0007669"/>
    <property type="project" value="InterPro"/>
</dbReference>
<comment type="similarity">
    <text evidence="2">Belongs to the FPG family.</text>
</comment>
<dbReference type="STRING" id="1045773.SAMN05216555_12120"/>
<evidence type="ECO:0000256" key="13">
    <source>
        <dbReference type="PROSITE-ProRule" id="PRU00391"/>
    </source>
</evidence>
<evidence type="ECO:0000259" key="15">
    <source>
        <dbReference type="PROSITE" id="PS51068"/>
    </source>
</evidence>
<dbReference type="SUPFAM" id="SSF57716">
    <property type="entry name" value="Glucocorticoid receptor-like (DNA-binding domain)"/>
    <property type="match status" value="1"/>
</dbReference>
<keyword evidence="6" id="KW-0378">Hydrolase</keyword>
<evidence type="ECO:0000313" key="16">
    <source>
        <dbReference type="EMBL" id="SDJ95157.1"/>
    </source>
</evidence>
<feature type="domain" description="Formamidopyrimidine-DNA glycosylase catalytic" evidence="15">
    <location>
        <begin position="8"/>
        <end position="131"/>
    </location>
</feature>
<comment type="catalytic activity">
    <reaction evidence="1">
        <text>Hydrolysis of DNA containing ring-opened 7-methylguanine residues, releasing 2,6-diamino-4-hydroxy-5-(N-methyl)formamidopyrimidine.</text>
        <dbReference type="EC" id="3.2.2.23"/>
    </reaction>
</comment>
<evidence type="ECO:0000256" key="2">
    <source>
        <dbReference type="ARBA" id="ARBA00009409"/>
    </source>
</evidence>
<evidence type="ECO:0000256" key="9">
    <source>
        <dbReference type="ARBA" id="ARBA00023204"/>
    </source>
</evidence>
<dbReference type="CDD" id="cd08973">
    <property type="entry name" value="BaFpgNei_N_1"/>
    <property type="match status" value="1"/>
</dbReference>
<evidence type="ECO:0000256" key="7">
    <source>
        <dbReference type="ARBA" id="ARBA00022833"/>
    </source>
</evidence>
<dbReference type="GO" id="GO:0016829">
    <property type="term" value="F:lyase activity"/>
    <property type="evidence" value="ECO:0007669"/>
    <property type="project" value="UniProtKB-KW"/>
</dbReference>
<accession>A0A1G8XXG5</accession>
<organism evidence="16 17">
    <name type="scientific">Arthrobacter cupressi</name>
    <dbReference type="NCBI Taxonomy" id="1045773"/>
    <lineage>
        <taxon>Bacteria</taxon>
        <taxon>Bacillati</taxon>
        <taxon>Actinomycetota</taxon>
        <taxon>Actinomycetes</taxon>
        <taxon>Micrococcales</taxon>
        <taxon>Micrococcaceae</taxon>
        <taxon>Arthrobacter</taxon>
    </lineage>
</organism>
<dbReference type="PROSITE" id="PS51068">
    <property type="entry name" value="FPG_CAT"/>
    <property type="match status" value="1"/>
</dbReference>
<evidence type="ECO:0000256" key="12">
    <source>
        <dbReference type="ARBA" id="ARBA00023295"/>
    </source>
</evidence>
<dbReference type="InterPro" id="IPR010979">
    <property type="entry name" value="Ribosomal_uS13-like_H2TH"/>
</dbReference>
<dbReference type="GO" id="GO:0008270">
    <property type="term" value="F:zinc ion binding"/>
    <property type="evidence" value="ECO:0007669"/>
    <property type="project" value="UniProtKB-KW"/>
</dbReference>